<accession>A0A3R9QK03</accession>
<evidence type="ECO:0000313" key="4">
    <source>
        <dbReference type="Proteomes" id="UP000269669"/>
    </source>
</evidence>
<evidence type="ECO:0000256" key="2">
    <source>
        <dbReference type="SAM" id="SignalP"/>
    </source>
</evidence>
<organism evidence="3 4">
    <name type="scientific">Edaphobacter aggregans</name>
    <dbReference type="NCBI Taxonomy" id="570835"/>
    <lineage>
        <taxon>Bacteria</taxon>
        <taxon>Pseudomonadati</taxon>
        <taxon>Acidobacteriota</taxon>
        <taxon>Terriglobia</taxon>
        <taxon>Terriglobales</taxon>
        <taxon>Acidobacteriaceae</taxon>
        <taxon>Edaphobacter</taxon>
    </lineage>
</organism>
<evidence type="ECO:0000256" key="1">
    <source>
        <dbReference type="SAM" id="MobiDB-lite"/>
    </source>
</evidence>
<feature type="compositionally biased region" description="Low complexity" evidence="1">
    <location>
        <begin position="34"/>
        <end position="51"/>
    </location>
</feature>
<feature type="compositionally biased region" description="Low complexity" evidence="1">
    <location>
        <begin position="60"/>
        <end position="73"/>
    </location>
</feature>
<feature type="region of interest" description="Disordered" evidence="1">
    <location>
        <begin position="814"/>
        <end position="886"/>
    </location>
</feature>
<name>A0A3R9QK03_9BACT</name>
<comment type="caution">
    <text evidence="3">The sequence shown here is derived from an EMBL/GenBank/DDBJ whole genome shotgun (WGS) entry which is preliminary data.</text>
</comment>
<feature type="compositionally biased region" description="Low complexity" evidence="1">
    <location>
        <begin position="847"/>
        <end position="858"/>
    </location>
</feature>
<sequence>MESVWGGACMLRNAHLSVVLSCVILSGIASAQSSAASQPAPPSTQQTIPAAKPKKKPKKTPAAQTVASPAQQPQTPPPAPQQNKLILTGPAAQKLSDFFVPDSDTLQIKSDKAVNVLVNGVSVAPGTLQAGTPVTALVPGTGCSVDSLSGIVVAASSTALVSGSTLLKAKQPIDANITLGEAKAVDQLWLKQKLNAAVQALAGINPWSASQITSQYGAIQGSTNANSYIAGQLNNAGTPGAQIVTNNSPTSTTQNQYTAQCPSGFTAAAIATGNGVTCTANNGTASTGNATVTSIQTNPGTNSVQITQTVPAFTASVPSVPTGATAPSVPTNVGINPLDALSQQVQLNSELTMYQLLYNGTVSDNYAVNSSGAVTGIRRQMTLAFPVTISGFLPYKNALAEVRVILVPHAKQDDRMSLMNLFPQARTYNVARVTTNTKQFGAGVAIEALGIGVNGGKSKSTLYLVKDTDTVALQDPGFDTNVDKDGRSSIIHDFHNLSPVGECSSDLPNNLKKLGPDYDADNVLIFGWQFRPVLGESYPDPGQRLVFAQVALNQTDLQPRIFVQTRWREYDQEHQVAGRTYRDSCSWRELPNQSPLFKKPTISDMNWVDAGSGNLLIETKGAFLDPNLQVRIGTTQRAPDFVAGDETLLQVQAPTSSIIAAADISLIGTSGNTSPFVNTNTSSLTNSTITSGDCTLNTVTAEAVPSSSGNSLVSVDLTYGKARTQNQLANAALILQGTDVYGLTTHPYLFTTVPTPDQQNPTKVNIRFIAKTDSITANPAVVVRDLAWTAHPVIAPIAVGPTFTAVQSLAVDTTTPQSSDTPQVQQSQLNPPKPATGANNSPKSGQANSSTSARAANAPVANSTKLPRPPTSTQKGTPPPSPAWYEVTGTGMLQIKTRDCLKTAPSCLQMVSPKAPVLLQNIDPDKFVVLDDYSALIGPIGPLTTDTPLRLVWNDPVATGIQQEWDISLKKQDADSTSGKITATPSQLSKGDSLSVVFKGQDFTSISTVTFENIPLTILAKDKTSLTVLVSTQVTASAGSKTLIATPSTGKPVLLPITVYSMGGSK</sequence>
<feature type="region of interest" description="Disordered" evidence="1">
    <location>
        <begin position="34"/>
        <end position="84"/>
    </location>
</feature>
<feature type="compositionally biased region" description="Polar residues" evidence="1">
    <location>
        <begin position="814"/>
        <end position="830"/>
    </location>
</feature>
<reference evidence="3 4" key="1">
    <citation type="submission" date="2018-12" db="EMBL/GenBank/DDBJ databases">
        <title>Sequencing of bacterial isolates from soil warming experiment in Harvard Forest, Massachusetts, USA.</title>
        <authorList>
            <person name="Deangelis K."/>
        </authorList>
    </citation>
    <scope>NUCLEOTIDE SEQUENCE [LARGE SCALE GENOMIC DNA]</scope>
    <source>
        <strain evidence="3 4">EB153</strain>
    </source>
</reference>
<proteinExistence type="predicted"/>
<feature type="compositionally biased region" description="Polar residues" evidence="1">
    <location>
        <begin position="837"/>
        <end position="846"/>
    </location>
</feature>
<feature type="signal peptide" evidence="2">
    <location>
        <begin position="1"/>
        <end position="31"/>
    </location>
</feature>
<gene>
    <name evidence="3" type="ORF">EDE15_3919</name>
</gene>
<keyword evidence="4" id="KW-1185">Reference proteome</keyword>
<dbReference type="AlphaFoldDB" id="A0A3R9QK03"/>
<protein>
    <recommendedName>
        <fullName evidence="5">IPT/TIG domain-containing protein</fullName>
    </recommendedName>
</protein>
<dbReference type="EMBL" id="RSDW01000001">
    <property type="protein sequence ID" value="RSL18353.1"/>
    <property type="molecule type" value="Genomic_DNA"/>
</dbReference>
<feature type="compositionally biased region" description="Polar residues" evidence="1">
    <location>
        <begin position="860"/>
        <end position="876"/>
    </location>
</feature>
<dbReference type="Proteomes" id="UP000269669">
    <property type="component" value="Unassembled WGS sequence"/>
</dbReference>
<evidence type="ECO:0000313" key="3">
    <source>
        <dbReference type="EMBL" id="RSL18353.1"/>
    </source>
</evidence>
<evidence type="ECO:0008006" key="5">
    <source>
        <dbReference type="Google" id="ProtNLM"/>
    </source>
</evidence>
<keyword evidence="2" id="KW-0732">Signal</keyword>
<feature type="chain" id="PRO_5018729788" description="IPT/TIG domain-containing protein" evidence="2">
    <location>
        <begin position="32"/>
        <end position="1066"/>
    </location>
</feature>